<feature type="region of interest" description="Disordered" evidence="7">
    <location>
        <begin position="600"/>
        <end position="634"/>
    </location>
</feature>
<dbReference type="InterPro" id="IPR039481">
    <property type="entry name" value="EXOC2/Sec5_N_dom"/>
</dbReference>
<keyword evidence="5" id="KW-0653">Protein transport</keyword>
<keyword evidence="10" id="KW-1185">Reference proteome</keyword>
<dbReference type="GO" id="GO:0007041">
    <property type="term" value="P:lysosomal transport"/>
    <property type="evidence" value="ECO:0000318"/>
    <property type="project" value="GO_Central"/>
</dbReference>
<evidence type="ECO:0000256" key="5">
    <source>
        <dbReference type="RuleBase" id="RU368010"/>
    </source>
</evidence>
<accession>E9H0W5</accession>
<dbReference type="GO" id="GO:1990745">
    <property type="term" value="C:EARP complex"/>
    <property type="evidence" value="ECO:0000318"/>
    <property type="project" value="GO_Central"/>
</dbReference>
<dbReference type="PANTHER" id="PTHR15954:SF4">
    <property type="entry name" value="VACUOLAR PROTEIN SORTING-ASSOCIATED PROTEIN 51 HOMOLOG"/>
    <property type="match status" value="1"/>
</dbReference>
<feature type="compositionally biased region" description="Low complexity" evidence="7">
    <location>
        <begin position="621"/>
        <end position="631"/>
    </location>
</feature>
<keyword evidence="3 5" id="KW-0813">Transport</keyword>
<dbReference type="Pfam" id="PF15469">
    <property type="entry name" value="Sec5"/>
    <property type="match status" value="1"/>
</dbReference>
<feature type="coiled-coil region" evidence="6">
    <location>
        <begin position="55"/>
        <end position="114"/>
    </location>
</feature>
<evidence type="ECO:0000256" key="3">
    <source>
        <dbReference type="ARBA" id="ARBA00022448"/>
    </source>
</evidence>
<evidence type="ECO:0000259" key="8">
    <source>
        <dbReference type="Pfam" id="PF15469"/>
    </source>
</evidence>
<dbReference type="HOGENOM" id="CLU_020677_0_0_1"/>
<dbReference type="AlphaFoldDB" id="E9H0W5"/>
<dbReference type="GO" id="GO:0048193">
    <property type="term" value="P:Golgi vesicle transport"/>
    <property type="evidence" value="ECO:0000318"/>
    <property type="project" value="GO_Central"/>
</dbReference>
<dbReference type="OrthoDB" id="203678at2759"/>
<evidence type="ECO:0000256" key="7">
    <source>
        <dbReference type="SAM" id="MobiDB-lite"/>
    </source>
</evidence>
<comment type="subunit">
    <text evidence="5">Component of the Golgi-associated retrograde protein (GARP) complex.</text>
</comment>
<feature type="compositionally biased region" description="Basic and acidic residues" evidence="7">
    <location>
        <begin position="602"/>
        <end position="614"/>
    </location>
</feature>
<dbReference type="STRING" id="6669.E9H0W5"/>
<name>E9H0W5_DAPPU</name>
<dbReference type="EMBL" id="GL732582">
    <property type="protein sequence ID" value="EFX74529.1"/>
    <property type="molecule type" value="Genomic_DNA"/>
</dbReference>
<dbReference type="InterPro" id="IPR014812">
    <property type="entry name" value="Vps51"/>
</dbReference>
<dbReference type="GO" id="GO:0032456">
    <property type="term" value="P:endocytic recycling"/>
    <property type="evidence" value="ECO:0000318"/>
    <property type="project" value="GO_Central"/>
</dbReference>
<reference evidence="9 10" key="1">
    <citation type="journal article" date="2011" name="Science">
        <title>The ecoresponsive genome of Daphnia pulex.</title>
        <authorList>
            <person name="Colbourne J.K."/>
            <person name="Pfrender M.E."/>
            <person name="Gilbert D."/>
            <person name="Thomas W.K."/>
            <person name="Tucker A."/>
            <person name="Oakley T.H."/>
            <person name="Tokishita S."/>
            <person name="Aerts A."/>
            <person name="Arnold G.J."/>
            <person name="Basu M.K."/>
            <person name="Bauer D.J."/>
            <person name="Caceres C.E."/>
            <person name="Carmel L."/>
            <person name="Casola C."/>
            <person name="Choi J.H."/>
            <person name="Detter J.C."/>
            <person name="Dong Q."/>
            <person name="Dusheyko S."/>
            <person name="Eads B.D."/>
            <person name="Frohlich T."/>
            <person name="Geiler-Samerotte K.A."/>
            <person name="Gerlach D."/>
            <person name="Hatcher P."/>
            <person name="Jogdeo S."/>
            <person name="Krijgsveld J."/>
            <person name="Kriventseva E.V."/>
            <person name="Kultz D."/>
            <person name="Laforsch C."/>
            <person name="Lindquist E."/>
            <person name="Lopez J."/>
            <person name="Manak J.R."/>
            <person name="Muller J."/>
            <person name="Pangilinan J."/>
            <person name="Patwardhan R.P."/>
            <person name="Pitluck S."/>
            <person name="Pritham E.J."/>
            <person name="Rechtsteiner A."/>
            <person name="Rho M."/>
            <person name="Rogozin I.B."/>
            <person name="Sakarya O."/>
            <person name="Salamov A."/>
            <person name="Schaack S."/>
            <person name="Shapiro H."/>
            <person name="Shiga Y."/>
            <person name="Skalitzky C."/>
            <person name="Smith Z."/>
            <person name="Souvorov A."/>
            <person name="Sung W."/>
            <person name="Tang Z."/>
            <person name="Tsuchiya D."/>
            <person name="Tu H."/>
            <person name="Vos H."/>
            <person name="Wang M."/>
            <person name="Wolf Y.I."/>
            <person name="Yamagata H."/>
            <person name="Yamada T."/>
            <person name="Ye Y."/>
            <person name="Shaw J.R."/>
            <person name="Andrews J."/>
            <person name="Crease T.J."/>
            <person name="Tang H."/>
            <person name="Lucas S.M."/>
            <person name="Robertson H.M."/>
            <person name="Bork P."/>
            <person name="Koonin E.V."/>
            <person name="Zdobnov E.M."/>
            <person name="Grigoriev I.V."/>
            <person name="Lynch M."/>
            <person name="Boore J.L."/>
        </authorList>
    </citation>
    <scope>NUCLEOTIDE SEQUENCE [LARGE SCALE GENOMIC DNA]</scope>
</reference>
<dbReference type="eggNOG" id="KOG2346">
    <property type="taxonomic scope" value="Eukaryota"/>
</dbReference>
<dbReference type="KEGG" id="dpx:DAPPUDRAFT_307207"/>
<dbReference type="Proteomes" id="UP000000305">
    <property type="component" value="Unassembled WGS sequence"/>
</dbReference>
<dbReference type="Pfam" id="PF08700">
    <property type="entry name" value="VPS51_Exo84_N"/>
    <property type="match status" value="1"/>
</dbReference>
<sequence length="748" mass="85435">MSKELNENDKRKRNNLLSQYYGITEEKDVENLFDVDGKHFNADAYVDKLVQETSLKQLIDKEQELVREIQSLDSEMQTLVYENYNKFILATDTIRQMKSDFKTMEDEMEKLVQDMSHIATFANNISSNLQDRRQQITKLSNIHELLKNLQFLFDLPNKLKTCVEENNYSLAVKYYAKSEQVLQDFGDHPSFSGIQSDCKEIVETLRKCLKVQFSRAEVTSQELEESASLLCKLGESSTDLAREFLEINKVRLEKDLEDLSSYVWSGENNGEVVLIFIEKCCNTALNNVALTIATFNNIFPSTILKHNEGMNSMATDVINQLCPIVESKIVEIIGFEISEACCLSVVAALDKFHRRLLAVQRLLLVDKQWSFTLITEIARIISYRSANALVIKWTSELQGWRDSWNNDNQPHGSVKFIEGALVEHIHRAFVALTAFVGNHVTFSQDSQFRQTFGRRYVREEVLVLSLRKLSTMLANLSNVTGKDSASPTLILVLSRVAIDFSQNLAQSLLSLIEEQFDIPVGFQGDHLTPISVITLDFKQTSQSLLQSYVQSESHVLVQMIRKSMDSRDWLTASEPRSVRPVIKRVLEEISRVDSHAAQLYEEGSRKERSSDSSRRTHHSSSRMQQKSSWSSLGPSQLDSSLLNNIQKLFSERIDLSGTVEPNKGSVVMAIIKICLKGFLECVRLKTFGKYGIQQIQVDCYYLQLFLWRFTFDENLVHSLLDEILSSAVQRCLEPVLMEPGVVELICER</sequence>
<dbReference type="InParanoid" id="E9H0W5"/>
<dbReference type="GO" id="GO:0016020">
    <property type="term" value="C:membrane"/>
    <property type="evidence" value="ECO:0000318"/>
    <property type="project" value="GO_Central"/>
</dbReference>
<comment type="function">
    <text evidence="5">Acts as component of the GARP complex that is involved in retrograde transport from early and late endosomes to the trans-Golgi network (TGN).</text>
</comment>
<evidence type="ECO:0000256" key="6">
    <source>
        <dbReference type="SAM" id="Coils"/>
    </source>
</evidence>
<keyword evidence="5" id="KW-0445">Lipid transport</keyword>
<keyword evidence="4 6" id="KW-0175">Coiled coil</keyword>
<organism evidence="9 10">
    <name type="scientific">Daphnia pulex</name>
    <name type="common">Water flea</name>
    <dbReference type="NCBI Taxonomy" id="6669"/>
    <lineage>
        <taxon>Eukaryota</taxon>
        <taxon>Metazoa</taxon>
        <taxon>Ecdysozoa</taxon>
        <taxon>Arthropoda</taxon>
        <taxon>Crustacea</taxon>
        <taxon>Branchiopoda</taxon>
        <taxon>Diplostraca</taxon>
        <taxon>Cladocera</taxon>
        <taxon>Anomopoda</taxon>
        <taxon>Daphniidae</taxon>
        <taxon>Daphnia</taxon>
    </lineage>
</organism>
<dbReference type="GO" id="GO:0006869">
    <property type="term" value="P:lipid transport"/>
    <property type="evidence" value="ECO:0007669"/>
    <property type="project" value="UniProtKB-UniRule"/>
</dbReference>
<dbReference type="SUPFAM" id="SSF74788">
    <property type="entry name" value="Cullin repeat-like"/>
    <property type="match status" value="1"/>
</dbReference>
<comment type="subcellular location">
    <subcellularLocation>
        <location evidence="5">Golgi apparatus</location>
        <location evidence="5">trans-Golgi network</location>
    </subcellularLocation>
</comment>
<evidence type="ECO:0000256" key="2">
    <source>
        <dbReference type="ARBA" id="ARBA00016122"/>
    </source>
</evidence>
<keyword evidence="5" id="KW-0333">Golgi apparatus</keyword>
<comment type="similarity">
    <text evidence="1 5">Belongs to the VPS51 family.</text>
</comment>
<dbReference type="OMA" id="DIICERG"/>
<dbReference type="InterPro" id="IPR016159">
    <property type="entry name" value="Cullin_repeat-like_dom_sf"/>
</dbReference>
<dbReference type="GO" id="GO:0007030">
    <property type="term" value="P:Golgi organization"/>
    <property type="evidence" value="ECO:0000318"/>
    <property type="project" value="GO_Central"/>
</dbReference>
<dbReference type="GO" id="GO:0000938">
    <property type="term" value="C:GARP complex"/>
    <property type="evidence" value="ECO:0000318"/>
    <property type="project" value="GO_Central"/>
</dbReference>
<proteinExistence type="inferred from homology"/>
<evidence type="ECO:0000313" key="9">
    <source>
        <dbReference type="EMBL" id="EFX74529.1"/>
    </source>
</evidence>
<evidence type="ECO:0000313" key="10">
    <source>
        <dbReference type="Proteomes" id="UP000000305"/>
    </source>
</evidence>
<dbReference type="PANTHER" id="PTHR15954">
    <property type="entry name" value="VACUOLAR PROTEIN SORTING-ASSOCIATED PROTEIN 51 HOMOLOG"/>
    <property type="match status" value="1"/>
</dbReference>
<gene>
    <name evidence="9" type="ORF">DAPPUDRAFT_307207</name>
</gene>
<dbReference type="GO" id="GO:0005829">
    <property type="term" value="C:cytosol"/>
    <property type="evidence" value="ECO:0007669"/>
    <property type="project" value="GOC"/>
</dbReference>
<dbReference type="GO" id="GO:0042147">
    <property type="term" value="P:retrograde transport, endosome to Golgi"/>
    <property type="evidence" value="ECO:0000318"/>
    <property type="project" value="GO_Central"/>
</dbReference>
<protein>
    <recommendedName>
        <fullName evidence="2 5">Vacuolar protein sorting-associated protein 51 homolog</fullName>
    </recommendedName>
</protein>
<feature type="domain" description="Exocyst complex component EXOC2/Sec5 N-terminal" evidence="8">
    <location>
        <begin position="484"/>
        <end position="587"/>
    </location>
</feature>
<dbReference type="GO" id="GO:0015031">
    <property type="term" value="P:protein transport"/>
    <property type="evidence" value="ECO:0007669"/>
    <property type="project" value="UniProtKB-UniRule"/>
</dbReference>
<evidence type="ECO:0000256" key="1">
    <source>
        <dbReference type="ARBA" id="ARBA00006080"/>
    </source>
</evidence>
<dbReference type="FunCoup" id="E9H0W5">
    <property type="interactions" value="820"/>
</dbReference>
<evidence type="ECO:0000256" key="4">
    <source>
        <dbReference type="ARBA" id="ARBA00023054"/>
    </source>
</evidence>